<dbReference type="InterPro" id="IPR036388">
    <property type="entry name" value="WH-like_DNA-bd_sf"/>
</dbReference>
<reference evidence="2 3" key="2">
    <citation type="journal article" date="2011" name="Microbiology">
        <title>The genome sequence of Bacillus subtilis subsp. spizizenii W23: insights into speciation within the B. subtilis complex and into the history of B. subtilis genetics.</title>
        <authorList>
            <person name="Zeigler D.R."/>
        </authorList>
    </citation>
    <scope>NUCLEOTIDE SEQUENCE [LARGE SCALE GENOMIC DNA]</scope>
    <source>
        <strain evidence="3">ATCC 23059 / NRRL B-14472 / W23</strain>
    </source>
</reference>
<dbReference type="InterPro" id="IPR002577">
    <property type="entry name" value="HTH_HxlR"/>
</dbReference>
<proteinExistence type="predicted"/>
<accession>E0U4C5</accession>
<dbReference type="KEGG" id="bss:BSUW23_02625"/>
<organism evidence="2 3">
    <name type="scientific">Bacillus spizizenii (strain ATCC 23059 / NRRL B-14472 / W23)</name>
    <name type="common">Bacillus subtilis subsp. spizizenii</name>
    <dbReference type="NCBI Taxonomy" id="655816"/>
    <lineage>
        <taxon>Bacteria</taxon>
        <taxon>Bacillati</taxon>
        <taxon>Bacillota</taxon>
        <taxon>Bacilli</taxon>
        <taxon>Bacillales</taxon>
        <taxon>Bacillaceae</taxon>
        <taxon>Bacillus</taxon>
    </lineage>
</organism>
<name>E0U4C5_BACSH</name>
<evidence type="ECO:0000259" key="1">
    <source>
        <dbReference type="PROSITE" id="PS51118"/>
    </source>
</evidence>
<protein>
    <submittedName>
        <fullName evidence="2">Putative transcriptional regulator</fullName>
    </submittedName>
</protein>
<gene>
    <name evidence="2" type="primary">ydeP</name>
    <name evidence="2" type="ordered locus">BSUW23_02625</name>
</gene>
<dbReference type="AlphaFoldDB" id="E0U4C5"/>
<dbReference type="EMBL" id="CP002183">
    <property type="protein sequence ID" value="ADM36583.1"/>
    <property type="molecule type" value="Genomic_DNA"/>
</dbReference>
<reference key="1">
    <citation type="submission" date="2010-08" db="EMBL/GenBank/DDBJ databases">
        <authorList>
            <person name="Zeigler D.R."/>
        </authorList>
    </citation>
    <scope>NUCLEOTIDE SEQUENCE</scope>
    <source>
        <strain>W23</strain>
    </source>
</reference>
<dbReference type="Proteomes" id="UP000002233">
    <property type="component" value="Chromosome"/>
</dbReference>
<sequence>MRNRKLGIDYSLEDFEGCPVETTLDNIGGKWKGILLYHLIDGKRGLLNLKIIS</sequence>
<dbReference type="Gene3D" id="1.10.10.10">
    <property type="entry name" value="Winged helix-like DNA-binding domain superfamily/Winged helix DNA-binding domain"/>
    <property type="match status" value="1"/>
</dbReference>
<evidence type="ECO:0000313" key="2">
    <source>
        <dbReference type="EMBL" id="ADM36583.1"/>
    </source>
</evidence>
<dbReference type="PROSITE" id="PS51118">
    <property type="entry name" value="HTH_HXLR"/>
    <property type="match status" value="1"/>
</dbReference>
<evidence type="ECO:0000313" key="3">
    <source>
        <dbReference type="Proteomes" id="UP000002233"/>
    </source>
</evidence>
<feature type="domain" description="HTH hxlR-type" evidence="1">
    <location>
        <begin position="18"/>
        <end position="53"/>
    </location>
</feature>
<dbReference type="HOGENOM" id="CLU_3058701_0_0_9"/>